<proteinExistence type="predicted"/>
<dbReference type="PANTHER" id="PTHR43179:SF7">
    <property type="entry name" value="RHAMNOSYLTRANSFERASE WBBL"/>
    <property type="match status" value="1"/>
</dbReference>
<dbReference type="SUPFAM" id="SSF53448">
    <property type="entry name" value="Nucleotide-diphospho-sugar transferases"/>
    <property type="match status" value="1"/>
</dbReference>
<dbReference type="Proteomes" id="UP000183974">
    <property type="component" value="Unassembled WGS sequence"/>
</dbReference>
<evidence type="ECO:0000313" key="1">
    <source>
        <dbReference type="EMBL" id="SHM30243.1"/>
    </source>
</evidence>
<gene>
    <name evidence="1" type="ORF">SAMN05444398_11344</name>
</gene>
<dbReference type="STRING" id="337701.SAMN05444398_11344"/>
<dbReference type="InterPro" id="IPR029044">
    <property type="entry name" value="Nucleotide-diphossugar_trans"/>
</dbReference>
<sequence length="304" mass="33128">MTIRCVASVLDDLKGIDGHVVVVDNQSGDGSAEAIEDWIGSLPNAAPVSLVRSETNSGFSGGHNQGIGARVAEYYLVLNSDAIVRPGFFAAILDAAGANPNAGLFAPCIEYDDGEQQVSCFRFPSPASELMRGAQTGAISRVFARREVALNMPPAADQVEWASFACILLRAEMVAQVGPMDEGYFLYFEDVEYCWRARQAGWRIVYVPQARAVHFRGGSGPVKALAKQRKRLPAYYYASRTRLFRQTRGMFGPVLANLAWYAGRGIARLRLLAGKSIPPSNAHEARDIWINVLSPLGDRRESGT</sequence>
<dbReference type="EMBL" id="FRBR01000013">
    <property type="protein sequence ID" value="SHM30243.1"/>
    <property type="molecule type" value="Genomic_DNA"/>
</dbReference>
<organism evidence="1 2">
    <name type="scientific">Roseovarius pacificus</name>
    <dbReference type="NCBI Taxonomy" id="337701"/>
    <lineage>
        <taxon>Bacteria</taxon>
        <taxon>Pseudomonadati</taxon>
        <taxon>Pseudomonadota</taxon>
        <taxon>Alphaproteobacteria</taxon>
        <taxon>Rhodobacterales</taxon>
        <taxon>Roseobacteraceae</taxon>
        <taxon>Roseovarius</taxon>
    </lineage>
</organism>
<dbReference type="AlphaFoldDB" id="A0A1M7HPH2"/>
<evidence type="ECO:0000313" key="2">
    <source>
        <dbReference type="Proteomes" id="UP000183974"/>
    </source>
</evidence>
<accession>A0A1M7HPH2</accession>
<protein>
    <recommendedName>
        <fullName evidence="3">Glycosyltransferase 2-like domain-containing protein</fullName>
    </recommendedName>
</protein>
<dbReference type="Pfam" id="PF13641">
    <property type="entry name" value="Glyco_tranf_2_3"/>
    <property type="match status" value="1"/>
</dbReference>
<name>A0A1M7HPH2_9RHOB</name>
<reference evidence="1 2" key="1">
    <citation type="submission" date="2016-11" db="EMBL/GenBank/DDBJ databases">
        <authorList>
            <person name="Jaros S."/>
            <person name="Januszkiewicz K."/>
            <person name="Wedrychowicz H."/>
        </authorList>
    </citation>
    <scope>NUCLEOTIDE SEQUENCE [LARGE SCALE GENOMIC DNA]</scope>
    <source>
        <strain evidence="1 2">DSM 29589</strain>
    </source>
</reference>
<dbReference type="CDD" id="cd04186">
    <property type="entry name" value="GT_2_like_c"/>
    <property type="match status" value="1"/>
</dbReference>
<dbReference type="Gene3D" id="3.90.550.10">
    <property type="entry name" value="Spore Coat Polysaccharide Biosynthesis Protein SpsA, Chain A"/>
    <property type="match status" value="1"/>
</dbReference>
<keyword evidence="2" id="KW-1185">Reference proteome</keyword>
<dbReference type="PANTHER" id="PTHR43179">
    <property type="entry name" value="RHAMNOSYLTRANSFERASE WBBL"/>
    <property type="match status" value="1"/>
</dbReference>
<evidence type="ECO:0008006" key="3">
    <source>
        <dbReference type="Google" id="ProtNLM"/>
    </source>
</evidence>